<name>A0A0A9ARE9_ARUDO</name>
<sequence>MTFIDDPLKQSLVALSEFVDLFEPSGKIQQPVVKFTQICLFLP</sequence>
<evidence type="ECO:0000313" key="1">
    <source>
        <dbReference type="EMBL" id="JAD49622.1"/>
    </source>
</evidence>
<dbReference type="AlphaFoldDB" id="A0A0A9ARE9"/>
<reference evidence="1" key="2">
    <citation type="journal article" date="2015" name="Data Brief">
        <title>Shoot transcriptome of the giant reed, Arundo donax.</title>
        <authorList>
            <person name="Barrero R.A."/>
            <person name="Guerrero F.D."/>
            <person name="Moolhuijzen P."/>
            <person name="Goolsby J.A."/>
            <person name="Tidwell J."/>
            <person name="Bellgard S.E."/>
            <person name="Bellgard M.I."/>
        </authorList>
    </citation>
    <scope>NUCLEOTIDE SEQUENCE</scope>
    <source>
        <tissue evidence="1">Shoot tissue taken approximately 20 cm above the soil surface</tissue>
    </source>
</reference>
<reference evidence="1" key="1">
    <citation type="submission" date="2014-09" db="EMBL/GenBank/DDBJ databases">
        <authorList>
            <person name="Magalhaes I.L.F."/>
            <person name="Oliveira U."/>
            <person name="Santos F.R."/>
            <person name="Vidigal T.H.D.A."/>
            <person name="Brescovit A.D."/>
            <person name="Santos A.J."/>
        </authorList>
    </citation>
    <scope>NUCLEOTIDE SEQUENCE</scope>
    <source>
        <tissue evidence="1">Shoot tissue taken approximately 20 cm above the soil surface</tissue>
    </source>
</reference>
<organism evidence="1">
    <name type="scientific">Arundo donax</name>
    <name type="common">Giant reed</name>
    <name type="synonym">Donax arundinaceus</name>
    <dbReference type="NCBI Taxonomy" id="35708"/>
    <lineage>
        <taxon>Eukaryota</taxon>
        <taxon>Viridiplantae</taxon>
        <taxon>Streptophyta</taxon>
        <taxon>Embryophyta</taxon>
        <taxon>Tracheophyta</taxon>
        <taxon>Spermatophyta</taxon>
        <taxon>Magnoliopsida</taxon>
        <taxon>Liliopsida</taxon>
        <taxon>Poales</taxon>
        <taxon>Poaceae</taxon>
        <taxon>PACMAD clade</taxon>
        <taxon>Arundinoideae</taxon>
        <taxon>Arundineae</taxon>
        <taxon>Arundo</taxon>
    </lineage>
</organism>
<accession>A0A0A9ARE9</accession>
<proteinExistence type="predicted"/>
<dbReference type="EMBL" id="GBRH01248273">
    <property type="protein sequence ID" value="JAD49622.1"/>
    <property type="molecule type" value="Transcribed_RNA"/>
</dbReference>
<protein>
    <submittedName>
        <fullName evidence="1">Uncharacterized protein</fullName>
    </submittedName>
</protein>